<protein>
    <submittedName>
        <fullName evidence="3">Papain like protease</fullName>
    </submittedName>
</protein>
<dbReference type="GO" id="GO:0008234">
    <property type="term" value="F:cysteine-type peptidase activity"/>
    <property type="evidence" value="ECO:0007669"/>
    <property type="project" value="InterPro"/>
</dbReference>
<evidence type="ECO:0000259" key="2">
    <source>
        <dbReference type="SMART" id="SM00645"/>
    </source>
</evidence>
<keyword evidence="3" id="KW-0645">Protease</keyword>
<dbReference type="Proteomes" id="UP000294937">
    <property type="component" value="Unassembled WGS sequence"/>
</dbReference>
<accession>A0A4R3LGP8</accession>
<keyword evidence="4" id="KW-1185">Reference proteome</keyword>
<comment type="similarity">
    <text evidence="1">Belongs to the peptidase C1 family.</text>
</comment>
<evidence type="ECO:0000313" key="4">
    <source>
        <dbReference type="Proteomes" id="UP000294937"/>
    </source>
</evidence>
<dbReference type="CDD" id="cd02619">
    <property type="entry name" value="Peptidase_C1"/>
    <property type="match status" value="1"/>
</dbReference>
<feature type="domain" description="Peptidase C1A papain C-terminal" evidence="2">
    <location>
        <begin position="30"/>
        <end position="243"/>
    </location>
</feature>
<dbReference type="EMBL" id="SMAG01000001">
    <property type="protein sequence ID" value="TCS96686.1"/>
    <property type="molecule type" value="Genomic_DNA"/>
</dbReference>
<evidence type="ECO:0000256" key="1">
    <source>
        <dbReference type="ARBA" id="ARBA00008455"/>
    </source>
</evidence>
<dbReference type="InterPro" id="IPR000668">
    <property type="entry name" value="Peptidase_C1A_C"/>
</dbReference>
<dbReference type="OrthoDB" id="3648721at2"/>
<organism evidence="3 4">
    <name type="scientific">Hazenella coriacea</name>
    <dbReference type="NCBI Taxonomy" id="1179467"/>
    <lineage>
        <taxon>Bacteria</taxon>
        <taxon>Bacillati</taxon>
        <taxon>Bacillota</taxon>
        <taxon>Bacilli</taxon>
        <taxon>Bacillales</taxon>
        <taxon>Thermoactinomycetaceae</taxon>
        <taxon>Hazenella</taxon>
    </lineage>
</organism>
<sequence>MAKVKGLGFIPSPEDKRDLIMSAFLPTFTIPRQKDYTDQMSPVRDQGTEGTCVGFATVVGVKEYQAEKDFHSFIPLSPRFLYQKCKEIDGNPDQEGTYPRIAMQVLKKTGVCLEEYWPYMAKQPGQPKPGAEENANRYRIKAFAKLDSVETMKRSLVANGPFLAGVPVYQNWMTQEVHATGKIPLPGNDNQIGGHAICIVGYNDDTQLFKFKNSWGDSWGDHGYGYLPYEYLELKLSEAWSATDLIDNPDALVNVKKEILQKLGEDFGGAERGEDFQTKQQTITYH</sequence>
<proteinExistence type="inferred from homology"/>
<reference evidence="3 4" key="1">
    <citation type="submission" date="2019-03" db="EMBL/GenBank/DDBJ databases">
        <title>Genomic Encyclopedia of Type Strains, Phase IV (KMG-IV): sequencing the most valuable type-strain genomes for metagenomic binning, comparative biology and taxonomic classification.</title>
        <authorList>
            <person name="Goeker M."/>
        </authorList>
    </citation>
    <scope>NUCLEOTIDE SEQUENCE [LARGE SCALE GENOMIC DNA]</scope>
    <source>
        <strain evidence="3 4">DSM 45707</strain>
    </source>
</reference>
<dbReference type="PANTHER" id="PTHR12411">
    <property type="entry name" value="CYSTEINE PROTEASE FAMILY C1-RELATED"/>
    <property type="match status" value="1"/>
</dbReference>
<keyword evidence="3" id="KW-0378">Hydrolase</keyword>
<dbReference type="InterPro" id="IPR025660">
    <property type="entry name" value="Pept_his_AS"/>
</dbReference>
<gene>
    <name evidence="3" type="ORF">EDD58_101322</name>
</gene>
<dbReference type="SMART" id="SM00645">
    <property type="entry name" value="Pept_C1"/>
    <property type="match status" value="1"/>
</dbReference>
<name>A0A4R3LGP8_9BACL</name>
<dbReference type="Pfam" id="PF00112">
    <property type="entry name" value="Peptidase_C1"/>
    <property type="match status" value="1"/>
</dbReference>
<dbReference type="SUPFAM" id="SSF54001">
    <property type="entry name" value="Cysteine proteinases"/>
    <property type="match status" value="1"/>
</dbReference>
<evidence type="ECO:0000313" key="3">
    <source>
        <dbReference type="EMBL" id="TCS96686.1"/>
    </source>
</evidence>
<dbReference type="InterPro" id="IPR038765">
    <property type="entry name" value="Papain-like_cys_pep_sf"/>
</dbReference>
<dbReference type="PROSITE" id="PS00639">
    <property type="entry name" value="THIOL_PROTEASE_HIS"/>
    <property type="match status" value="1"/>
</dbReference>
<dbReference type="AlphaFoldDB" id="A0A4R3LGP8"/>
<dbReference type="GO" id="GO:0006508">
    <property type="term" value="P:proteolysis"/>
    <property type="evidence" value="ECO:0007669"/>
    <property type="project" value="UniProtKB-KW"/>
</dbReference>
<comment type="caution">
    <text evidence="3">The sequence shown here is derived from an EMBL/GenBank/DDBJ whole genome shotgun (WGS) entry which is preliminary data.</text>
</comment>
<dbReference type="InterPro" id="IPR013128">
    <property type="entry name" value="Peptidase_C1A"/>
</dbReference>
<dbReference type="RefSeq" id="WP_131923079.1">
    <property type="nucleotide sequence ID" value="NZ_SMAG01000001.1"/>
</dbReference>
<dbReference type="Gene3D" id="3.90.70.10">
    <property type="entry name" value="Cysteine proteinases"/>
    <property type="match status" value="1"/>
</dbReference>